<organism evidence="1 2">
    <name type="scientific">Lichtheimia ornata</name>
    <dbReference type="NCBI Taxonomy" id="688661"/>
    <lineage>
        <taxon>Eukaryota</taxon>
        <taxon>Fungi</taxon>
        <taxon>Fungi incertae sedis</taxon>
        <taxon>Mucoromycota</taxon>
        <taxon>Mucoromycotina</taxon>
        <taxon>Mucoromycetes</taxon>
        <taxon>Mucorales</taxon>
        <taxon>Lichtheimiaceae</taxon>
        <taxon>Lichtheimia</taxon>
    </lineage>
</organism>
<dbReference type="RefSeq" id="XP_058336711.1">
    <property type="nucleotide sequence ID" value="XM_058492510.1"/>
</dbReference>
<keyword evidence="2" id="KW-1185">Reference proteome</keyword>
<evidence type="ECO:0000313" key="1">
    <source>
        <dbReference type="EMBL" id="KAJ8651797.1"/>
    </source>
</evidence>
<reference evidence="1 2" key="1">
    <citation type="submission" date="2023-03" db="EMBL/GenBank/DDBJ databases">
        <title>Genome sequence of Lichtheimia ornata CBS 291.66.</title>
        <authorList>
            <person name="Mohabir J.T."/>
            <person name="Shea T.P."/>
            <person name="Kurbessoian T."/>
            <person name="Berby B."/>
            <person name="Fontaine J."/>
            <person name="Livny J."/>
            <person name="Gnirke A."/>
            <person name="Stajich J.E."/>
            <person name="Cuomo C.A."/>
        </authorList>
    </citation>
    <scope>NUCLEOTIDE SEQUENCE [LARGE SCALE GENOMIC DNA]</scope>
    <source>
        <strain evidence="1">CBS 291.66</strain>
    </source>
</reference>
<evidence type="ECO:0000313" key="2">
    <source>
        <dbReference type="Proteomes" id="UP001234581"/>
    </source>
</evidence>
<proteinExistence type="predicted"/>
<dbReference type="GeneID" id="83219955"/>
<gene>
    <name evidence="1" type="ORF">O0I10_012618</name>
</gene>
<sequence length="172" mass="20070">MDNDIDMKMGDLAAIQKILHTSPEPSLFNMHIPNIYEFGGTDKEDFTIFILEIELFFIGLAVPDATRYTILRMMLKGDAKDFLERWEEGQQQNTVIKRSDHHHLSSTRNASPERHHYQAAISALEEKYVKPSALEYYEWLKEQLHQHSICMNWEKNGYNTQSITTIKQPVTL</sequence>
<accession>A0AAD7USH3</accession>
<dbReference type="Proteomes" id="UP001234581">
    <property type="component" value="Unassembled WGS sequence"/>
</dbReference>
<dbReference type="AlphaFoldDB" id="A0AAD7USH3"/>
<protein>
    <submittedName>
        <fullName evidence="1">Uncharacterized protein</fullName>
    </submittedName>
</protein>
<name>A0AAD7USH3_9FUNG</name>
<comment type="caution">
    <text evidence="1">The sequence shown here is derived from an EMBL/GenBank/DDBJ whole genome shotgun (WGS) entry which is preliminary data.</text>
</comment>
<dbReference type="EMBL" id="JARTCD010000139">
    <property type="protein sequence ID" value="KAJ8651797.1"/>
    <property type="molecule type" value="Genomic_DNA"/>
</dbReference>